<dbReference type="GO" id="GO:0000976">
    <property type="term" value="F:transcription cis-regulatory region binding"/>
    <property type="evidence" value="ECO:0007669"/>
    <property type="project" value="TreeGrafter"/>
</dbReference>
<keyword evidence="3" id="KW-0238">DNA-binding</keyword>
<dbReference type="SUPFAM" id="SSF46785">
    <property type="entry name" value="Winged helix' DNA-binding domain"/>
    <property type="match status" value="1"/>
</dbReference>
<comment type="caution">
    <text evidence="6">The sequence shown here is derived from an EMBL/GenBank/DDBJ whole genome shotgun (WGS) entry which is preliminary data.</text>
</comment>
<dbReference type="InterPro" id="IPR036390">
    <property type="entry name" value="WH_DNA-bd_sf"/>
</dbReference>
<evidence type="ECO:0000256" key="1">
    <source>
        <dbReference type="ARBA" id="ARBA00009437"/>
    </source>
</evidence>
<keyword evidence="4" id="KW-0804">Transcription</keyword>
<dbReference type="Proteomes" id="UP000261174">
    <property type="component" value="Unassembled WGS sequence"/>
</dbReference>
<dbReference type="EMBL" id="QTJV01000019">
    <property type="protein sequence ID" value="RFM30836.1"/>
    <property type="molecule type" value="Genomic_DNA"/>
</dbReference>
<evidence type="ECO:0000256" key="4">
    <source>
        <dbReference type="ARBA" id="ARBA00023163"/>
    </source>
</evidence>
<dbReference type="Gene3D" id="1.10.10.10">
    <property type="entry name" value="Winged helix-like DNA-binding domain superfamily/Winged helix DNA-binding domain"/>
    <property type="match status" value="1"/>
</dbReference>
<feature type="domain" description="HTH lysR-type" evidence="5">
    <location>
        <begin position="1"/>
        <end position="58"/>
    </location>
</feature>
<organism evidence="6 7">
    <name type="scientific">Chitinophaga silvisoli</name>
    <dbReference type="NCBI Taxonomy" id="2291814"/>
    <lineage>
        <taxon>Bacteria</taxon>
        <taxon>Pseudomonadati</taxon>
        <taxon>Bacteroidota</taxon>
        <taxon>Chitinophagia</taxon>
        <taxon>Chitinophagales</taxon>
        <taxon>Chitinophagaceae</taxon>
        <taxon>Chitinophaga</taxon>
    </lineage>
</organism>
<dbReference type="InterPro" id="IPR036388">
    <property type="entry name" value="WH-like_DNA-bd_sf"/>
</dbReference>
<dbReference type="Pfam" id="PF00126">
    <property type="entry name" value="HTH_1"/>
    <property type="match status" value="1"/>
</dbReference>
<name>A0A3E1NSD1_9BACT</name>
<dbReference type="PANTHER" id="PTHR30126:SF40">
    <property type="entry name" value="HTH-TYPE TRANSCRIPTIONAL REGULATOR GLTR"/>
    <property type="match status" value="1"/>
</dbReference>
<comment type="similarity">
    <text evidence="1">Belongs to the LysR transcriptional regulatory family.</text>
</comment>
<dbReference type="OrthoDB" id="9803735at2"/>
<dbReference type="InterPro" id="IPR000847">
    <property type="entry name" value="LysR_HTH_N"/>
</dbReference>
<dbReference type="SUPFAM" id="SSF53850">
    <property type="entry name" value="Periplasmic binding protein-like II"/>
    <property type="match status" value="1"/>
</dbReference>
<evidence type="ECO:0000256" key="2">
    <source>
        <dbReference type="ARBA" id="ARBA00023015"/>
    </source>
</evidence>
<dbReference type="PRINTS" id="PR00039">
    <property type="entry name" value="HTHLYSR"/>
</dbReference>
<evidence type="ECO:0000259" key="5">
    <source>
        <dbReference type="PROSITE" id="PS50931"/>
    </source>
</evidence>
<sequence>MNLNDLKLFEAVAQYGSFTKAAEAMFTVQSNVTARIRNLEEEFGNTLFTRTSRKVELTPAGETFLTYSRQIGKLLDKAREALDPDGDVTGHLEIGCIETTMALSAPSIIKRFSALYPKIDLVFKSAMVNALIADVVEQRLDAAFVSGPVSVNGLKQVKLKEEQLVLIASSDVKQLNDILTMEQIRLIVFDQGCIFRARLEAWLSGKGIVQYQSTTLNSIEGIINFVEAGLGISILPKDVIDRYYSKRAIHYFPLNKELATMVTLLIYREDALMSQALKVFIEEHKVK</sequence>
<dbReference type="PANTHER" id="PTHR30126">
    <property type="entry name" value="HTH-TYPE TRANSCRIPTIONAL REGULATOR"/>
    <property type="match status" value="1"/>
</dbReference>
<reference evidence="6 7" key="1">
    <citation type="submission" date="2018-08" db="EMBL/GenBank/DDBJ databases">
        <title>Chitinophaga sp. K20C18050901, a novel bacterium isolated from forest soil.</title>
        <authorList>
            <person name="Wang C."/>
        </authorList>
    </citation>
    <scope>NUCLEOTIDE SEQUENCE [LARGE SCALE GENOMIC DNA]</scope>
    <source>
        <strain evidence="6 7">K20C18050901</strain>
    </source>
</reference>
<dbReference type="AlphaFoldDB" id="A0A3E1NSD1"/>
<protein>
    <submittedName>
        <fullName evidence="6">LysR family transcriptional regulator</fullName>
    </submittedName>
</protein>
<keyword evidence="2" id="KW-0805">Transcription regulation</keyword>
<dbReference type="InterPro" id="IPR005119">
    <property type="entry name" value="LysR_subst-bd"/>
</dbReference>
<dbReference type="PROSITE" id="PS50931">
    <property type="entry name" value="HTH_LYSR"/>
    <property type="match status" value="1"/>
</dbReference>
<evidence type="ECO:0000313" key="6">
    <source>
        <dbReference type="EMBL" id="RFM30836.1"/>
    </source>
</evidence>
<dbReference type="GO" id="GO:0003700">
    <property type="term" value="F:DNA-binding transcription factor activity"/>
    <property type="evidence" value="ECO:0007669"/>
    <property type="project" value="InterPro"/>
</dbReference>
<evidence type="ECO:0000256" key="3">
    <source>
        <dbReference type="ARBA" id="ARBA00023125"/>
    </source>
</evidence>
<keyword evidence="7" id="KW-1185">Reference proteome</keyword>
<dbReference type="FunFam" id="1.10.10.10:FF:000001">
    <property type="entry name" value="LysR family transcriptional regulator"/>
    <property type="match status" value="1"/>
</dbReference>
<dbReference type="Pfam" id="PF03466">
    <property type="entry name" value="LysR_substrate"/>
    <property type="match status" value="1"/>
</dbReference>
<evidence type="ECO:0000313" key="7">
    <source>
        <dbReference type="Proteomes" id="UP000261174"/>
    </source>
</evidence>
<gene>
    <name evidence="6" type="ORF">DXN04_32225</name>
</gene>
<proteinExistence type="inferred from homology"/>
<dbReference type="Gene3D" id="3.40.190.290">
    <property type="match status" value="1"/>
</dbReference>
<accession>A0A3E1NSD1</accession>